<feature type="domain" description="N-acetyltransferase" evidence="1">
    <location>
        <begin position="32"/>
        <end position="188"/>
    </location>
</feature>
<comment type="caution">
    <text evidence="2">The sequence shown here is derived from an EMBL/GenBank/DDBJ whole genome shotgun (WGS) entry which is preliminary data.</text>
</comment>
<dbReference type="Proteomes" id="UP000451233">
    <property type="component" value="Unassembled WGS sequence"/>
</dbReference>
<proteinExistence type="predicted"/>
<keyword evidence="2" id="KW-0808">Transferase</keyword>
<evidence type="ECO:0000313" key="2">
    <source>
        <dbReference type="EMBL" id="MXV17206.1"/>
    </source>
</evidence>
<evidence type="ECO:0000313" key="3">
    <source>
        <dbReference type="Proteomes" id="UP000451233"/>
    </source>
</evidence>
<dbReference type="Gene3D" id="3.40.630.30">
    <property type="match status" value="1"/>
</dbReference>
<dbReference type="InterPro" id="IPR051531">
    <property type="entry name" value="N-acetyltransferase"/>
</dbReference>
<gene>
    <name evidence="2" type="ORF">GS398_18045</name>
</gene>
<dbReference type="RefSeq" id="WP_160908204.1">
    <property type="nucleotide sequence ID" value="NZ_WVHS01000004.1"/>
</dbReference>
<dbReference type="SUPFAM" id="SSF55729">
    <property type="entry name" value="Acyl-CoA N-acyltransferases (Nat)"/>
    <property type="match status" value="1"/>
</dbReference>
<organism evidence="2 3">
    <name type="scientific">Hufsiella ginkgonis</name>
    <dbReference type="NCBI Taxonomy" id="2695274"/>
    <lineage>
        <taxon>Bacteria</taxon>
        <taxon>Pseudomonadati</taxon>
        <taxon>Bacteroidota</taxon>
        <taxon>Sphingobacteriia</taxon>
        <taxon>Sphingobacteriales</taxon>
        <taxon>Sphingobacteriaceae</taxon>
        <taxon>Hufsiella</taxon>
    </lineage>
</organism>
<accession>A0A7K1Y3E7</accession>
<dbReference type="PANTHER" id="PTHR43792">
    <property type="entry name" value="GNAT FAMILY, PUTATIVE (AFU_ORTHOLOGUE AFUA_3G00765)-RELATED-RELATED"/>
    <property type="match status" value="1"/>
</dbReference>
<reference evidence="2 3" key="1">
    <citation type="submission" date="2019-11" db="EMBL/GenBank/DDBJ databases">
        <title>Pedobacter sp. HMF7056 Genome sequencing and assembly.</title>
        <authorList>
            <person name="Kang H."/>
            <person name="Kim H."/>
            <person name="Joh K."/>
        </authorList>
    </citation>
    <scope>NUCLEOTIDE SEQUENCE [LARGE SCALE GENOMIC DNA]</scope>
    <source>
        <strain evidence="2 3">HMF7056</strain>
    </source>
</reference>
<evidence type="ECO:0000259" key="1">
    <source>
        <dbReference type="PROSITE" id="PS51186"/>
    </source>
</evidence>
<dbReference type="GO" id="GO:0016747">
    <property type="term" value="F:acyltransferase activity, transferring groups other than amino-acyl groups"/>
    <property type="evidence" value="ECO:0007669"/>
    <property type="project" value="InterPro"/>
</dbReference>
<sequence>MNRHRTDGLLHYVSTLVYDNERTYPQLTSRRLVYKKACAEDRADFLSWYTNGEVMQNITGKPLAPAEAEIKFGKILESGDAHPFTGSYAVRLKETGAFVGIAKFIFLHDDVAEAGYGLLPPYWGKGYASEMLEAMIALARTLPEIREVTGIINPVNAASRNVLLKQSFIYQESRWENQFFVEYYKLSL</sequence>
<dbReference type="EMBL" id="WVHS01000004">
    <property type="protein sequence ID" value="MXV17206.1"/>
    <property type="molecule type" value="Genomic_DNA"/>
</dbReference>
<dbReference type="PROSITE" id="PS51186">
    <property type="entry name" value="GNAT"/>
    <property type="match status" value="1"/>
</dbReference>
<dbReference type="Pfam" id="PF13302">
    <property type="entry name" value="Acetyltransf_3"/>
    <property type="match status" value="1"/>
</dbReference>
<protein>
    <submittedName>
        <fullName evidence="2">GNAT family N-acetyltransferase</fullName>
    </submittedName>
</protein>
<dbReference type="InterPro" id="IPR000182">
    <property type="entry name" value="GNAT_dom"/>
</dbReference>
<name>A0A7K1Y3E7_9SPHI</name>
<dbReference type="PANTHER" id="PTHR43792:SF16">
    <property type="entry name" value="N-ACETYLTRANSFERASE DOMAIN-CONTAINING PROTEIN"/>
    <property type="match status" value="1"/>
</dbReference>
<dbReference type="InterPro" id="IPR016181">
    <property type="entry name" value="Acyl_CoA_acyltransferase"/>
</dbReference>
<dbReference type="AlphaFoldDB" id="A0A7K1Y3E7"/>
<keyword evidence="3" id="KW-1185">Reference proteome</keyword>